<evidence type="ECO:0000256" key="1">
    <source>
        <dbReference type="ARBA" id="ARBA00023172"/>
    </source>
</evidence>
<dbReference type="Pfam" id="PF13936">
    <property type="entry name" value="HTH_38"/>
    <property type="match status" value="1"/>
</dbReference>
<comment type="caution">
    <text evidence="5">The sequence shown here is derived from an EMBL/GenBank/DDBJ whole genome shotgun (WGS) entry which is preliminary data.</text>
</comment>
<evidence type="ECO:0000313" key="6">
    <source>
        <dbReference type="EMBL" id="OPF87986.1"/>
    </source>
</evidence>
<dbReference type="PANTHER" id="PTHR10948:SF23">
    <property type="entry name" value="TRANSPOSASE INSI FOR INSERTION SEQUENCE ELEMENT IS30A-RELATED"/>
    <property type="match status" value="1"/>
</dbReference>
<evidence type="ECO:0000259" key="3">
    <source>
        <dbReference type="PROSITE" id="PS50994"/>
    </source>
</evidence>
<reference evidence="5 8" key="1">
    <citation type="submission" date="2017-02" db="EMBL/GenBank/DDBJ databases">
        <title>Vagococcus cremeus sp. nov., isolated from the small intestine of a marten, Martes flavigula.</title>
        <authorList>
            <person name="Tak E.J."/>
            <person name="Bae J.-W."/>
        </authorList>
    </citation>
    <scope>NUCLEOTIDE SEQUENCE [LARGE SCALE GENOMIC DNA]</scope>
    <source>
        <strain evidence="5 8">D7T301</strain>
    </source>
</reference>
<dbReference type="InterPro" id="IPR036397">
    <property type="entry name" value="RNaseH_sf"/>
</dbReference>
<dbReference type="PANTHER" id="PTHR10948">
    <property type="entry name" value="TRANSPOSASE"/>
    <property type="match status" value="1"/>
</dbReference>
<organism evidence="5 8">
    <name type="scientific">Vagococcus martis</name>
    <dbReference type="NCBI Taxonomy" id="1768210"/>
    <lineage>
        <taxon>Bacteria</taxon>
        <taxon>Bacillati</taxon>
        <taxon>Bacillota</taxon>
        <taxon>Bacilli</taxon>
        <taxon>Lactobacillales</taxon>
        <taxon>Enterococcaceae</taxon>
        <taxon>Vagococcus</taxon>
    </lineage>
</organism>
<evidence type="ECO:0000313" key="7">
    <source>
        <dbReference type="EMBL" id="OPF88040.1"/>
    </source>
</evidence>
<dbReference type="InterPro" id="IPR001584">
    <property type="entry name" value="Integrase_cat-core"/>
</dbReference>
<protein>
    <recommendedName>
        <fullName evidence="3">Integrase catalytic domain-containing protein</fullName>
    </recommendedName>
</protein>
<dbReference type="InterPro" id="IPR012337">
    <property type="entry name" value="RNaseH-like_sf"/>
</dbReference>
<dbReference type="GO" id="GO:0005829">
    <property type="term" value="C:cytosol"/>
    <property type="evidence" value="ECO:0007669"/>
    <property type="project" value="TreeGrafter"/>
</dbReference>
<feature type="region of interest" description="Disordered" evidence="2">
    <location>
        <begin position="160"/>
        <end position="180"/>
    </location>
</feature>
<dbReference type="Gene3D" id="1.10.10.60">
    <property type="entry name" value="Homeodomain-like"/>
    <property type="match status" value="1"/>
</dbReference>
<dbReference type="GO" id="GO:0003676">
    <property type="term" value="F:nucleic acid binding"/>
    <property type="evidence" value="ECO:0007669"/>
    <property type="project" value="InterPro"/>
</dbReference>
<dbReference type="AlphaFoldDB" id="A0A1V4DHC9"/>
<proteinExistence type="predicted"/>
<dbReference type="NCBIfam" id="NF033563">
    <property type="entry name" value="transpos_IS30"/>
    <property type="match status" value="1"/>
</dbReference>
<keyword evidence="8" id="KW-1185">Reference proteome</keyword>
<dbReference type="GO" id="GO:0006310">
    <property type="term" value="P:DNA recombination"/>
    <property type="evidence" value="ECO:0007669"/>
    <property type="project" value="UniProtKB-KW"/>
</dbReference>
<gene>
    <name evidence="4" type="ORF">BW731_05950</name>
    <name evidence="5" type="ORF">BW731_07000</name>
    <name evidence="6" type="ORF">BW731_07280</name>
    <name evidence="7" type="ORF">BW731_07565</name>
</gene>
<dbReference type="EMBL" id="MVAB01000001">
    <property type="protein sequence ID" value="OPF87986.1"/>
    <property type="molecule type" value="Genomic_DNA"/>
</dbReference>
<dbReference type="Gene3D" id="3.30.420.10">
    <property type="entry name" value="Ribonuclease H-like superfamily/Ribonuclease H"/>
    <property type="match status" value="1"/>
</dbReference>
<dbReference type="GO" id="GO:0004803">
    <property type="term" value="F:transposase activity"/>
    <property type="evidence" value="ECO:0007669"/>
    <property type="project" value="TreeGrafter"/>
</dbReference>
<evidence type="ECO:0000313" key="4">
    <source>
        <dbReference type="EMBL" id="OPF87758.1"/>
    </source>
</evidence>
<name>A0A1V4DHC9_9ENTE</name>
<evidence type="ECO:0000313" key="5">
    <source>
        <dbReference type="EMBL" id="OPF87934.1"/>
    </source>
</evidence>
<evidence type="ECO:0000313" key="8">
    <source>
        <dbReference type="Proteomes" id="UP000189970"/>
    </source>
</evidence>
<feature type="domain" description="Integrase catalytic" evidence="3">
    <location>
        <begin position="176"/>
        <end position="343"/>
    </location>
</feature>
<dbReference type="EMBL" id="MVAB01000001">
    <property type="protein sequence ID" value="OPF87758.1"/>
    <property type="molecule type" value="Genomic_DNA"/>
</dbReference>
<dbReference type="Proteomes" id="UP000189970">
    <property type="component" value="Unassembled WGS sequence"/>
</dbReference>
<evidence type="ECO:0000256" key="2">
    <source>
        <dbReference type="SAM" id="MobiDB-lite"/>
    </source>
</evidence>
<dbReference type="SUPFAM" id="SSF53098">
    <property type="entry name" value="Ribonuclease H-like"/>
    <property type="match status" value="1"/>
</dbReference>
<dbReference type="EMBL" id="MVAB01000001">
    <property type="protein sequence ID" value="OPF88040.1"/>
    <property type="molecule type" value="Genomic_DNA"/>
</dbReference>
<keyword evidence="1" id="KW-0233">DNA recombination</keyword>
<dbReference type="EMBL" id="MVAB01000001">
    <property type="protein sequence ID" value="OPF87934.1"/>
    <property type="molecule type" value="Genomic_DNA"/>
</dbReference>
<dbReference type="PROSITE" id="PS50994">
    <property type="entry name" value="INTEGRASE"/>
    <property type="match status" value="1"/>
</dbReference>
<sequence length="352" mass="41063">MAQIQNTTQKLTYKHLSFEERQLIEVWHNRGDSNRAIGKRLGRHHQTINNELKRGTTTQIKENKKPRQLYFAETGQAKYIENRKRCGANSKLASAVDFINYACKQIIDFNWSPDAIVGFTKSMRTWNTPTVSTKTLYNYIDSGFLPIRNHHLKMKIRLSPKKKRSRKHKKELGKSIDERPSTVDDRKNFGHWEIDSVIGSKSKDDNAILTLVERKTRYMITVVLDDHTEESVCYTVNQLKSEFGQVNFSKMFQSITADNGSEFSSLHDTLQQITDVYFAHPYSSWERGTNERHNGLLRQFIPKGTPICNYSKQFIQLATEKINLLPRKILNYRQPATLFLEEIQKLKIKTCW</sequence>
<accession>A0A1V4DHC9</accession>
<dbReference type="GO" id="GO:0015074">
    <property type="term" value="P:DNA integration"/>
    <property type="evidence" value="ECO:0007669"/>
    <property type="project" value="InterPro"/>
</dbReference>
<feature type="compositionally biased region" description="Basic residues" evidence="2">
    <location>
        <begin position="160"/>
        <end position="171"/>
    </location>
</feature>
<dbReference type="InterPro" id="IPR053392">
    <property type="entry name" value="Transposase_IS30-like"/>
</dbReference>
<dbReference type="RefSeq" id="WP_079346507.1">
    <property type="nucleotide sequence ID" value="NZ_MVAB01000001.1"/>
</dbReference>
<dbReference type="InterPro" id="IPR051917">
    <property type="entry name" value="Transposase-Integrase"/>
</dbReference>
<dbReference type="GO" id="GO:0032196">
    <property type="term" value="P:transposition"/>
    <property type="evidence" value="ECO:0007669"/>
    <property type="project" value="TreeGrafter"/>
</dbReference>
<dbReference type="InterPro" id="IPR025246">
    <property type="entry name" value="IS30-like_HTH"/>
</dbReference>